<accession>A0A6P1ZFK6</accession>
<dbReference type="Gene3D" id="2.20.25.90">
    <property type="entry name" value="ADC-like domains"/>
    <property type="match status" value="1"/>
</dbReference>
<dbReference type="InterPro" id="IPR029062">
    <property type="entry name" value="Class_I_gatase-like"/>
</dbReference>
<dbReference type="InterPro" id="IPR017926">
    <property type="entry name" value="GATASE"/>
</dbReference>
<dbReference type="PANTHER" id="PTHR43742:SF6">
    <property type="entry name" value="OXIDOREDUCTASE YYAE-RELATED"/>
    <property type="match status" value="1"/>
</dbReference>
<comment type="similarity">
    <text evidence="1">Belongs to the prokaryotic molybdopterin-containing oxidoreductase family.</text>
</comment>
<proteinExistence type="inferred from homology"/>
<evidence type="ECO:0000256" key="3">
    <source>
        <dbReference type="ARBA" id="ARBA00023004"/>
    </source>
</evidence>
<feature type="domain" description="4Fe-4S Mo/W bis-MGD-type" evidence="5">
    <location>
        <begin position="4"/>
        <end position="61"/>
    </location>
</feature>
<dbReference type="PROSITE" id="PS51273">
    <property type="entry name" value="GATASE_TYPE_1"/>
    <property type="match status" value="1"/>
</dbReference>
<keyword evidence="4" id="KW-0411">Iron-sulfur</keyword>
<dbReference type="Pfam" id="PF00384">
    <property type="entry name" value="Molybdopterin"/>
    <property type="match status" value="1"/>
</dbReference>
<sequence length="901" mass="99953">MSNTKTVVTTCTRDCPNTCGLLATVENGRLVSLKGDPNHPYTLGTTCVKAARYINRVYSKERVTHPMIRKNGEWRRATWDEAFDLIAERMKTIRDESGPEAILYYQGYGERTALKLLNRYFFNLFGGVTTLRGSLCGGTGQASQNLDFGERISHDPLDHYNSASMVLWARNPVSTNISLVPVIRDIKKRGGRIVLIDPVKTRSAALADLHITPKPGRDVYLAMATAKLILALGAQDAEFVEKHAVGFDKYVEILARYSVMELCSLADVPMDQVVSLADVFMSQRPTSILLGWGLHRHKSAHLSIRAIDALGAIAGIIGVPGGGVSQGFEEYGPYDQSYWGDELNPPRRTLLMPVIGDELLGTDDPPIRMIYVTASNPVCMAPNSDKVAEGFRKAEFVVYSGHFMDDTSDYADVFLPATTFLEEEDVMATYGHNWVGPVNRAIPPVGECRSEFDMFQGLAERLDFADRFRREAKAWIKDVCAPIWKQGCTPEQLRTGAFRLDAPMAPYEDKTFPTPSGKFQFMTEFDPAEVNGADDMFPYKLITCAPHGYICSERTIADHEPLPVIRLHPDEAARRGLENGSVVLVSSKQGQVRATLQTVEGMRRDVAAADRGGWLKAGHGLNLLTKDLASTVGMGTPYYETTVSVERCPEDEFLGLRILVVQNQERTVPAFLGKELTRLGAVLDICMPFAGDPLPETPEDFDGLVVLGGAQNAFDDENYAYFTLLMRLMRAFDAQGKPVAGICLGCQLLSRAWGGEPFSCGGLEYGFTELSLTEAGKADPVLGGPLPRLMEFHEDSFIPPANAVPLVEGEFCRNQCFRIGKASYGFQFHFEIDSKIIELWIQRFRSQQMGNYNKYSELYDDAFFETMEAELPLLLTGSQAFCSRVAANWLRLCAKRRSEAQ</sequence>
<evidence type="ECO:0000256" key="1">
    <source>
        <dbReference type="ARBA" id="ARBA00010312"/>
    </source>
</evidence>
<dbReference type="Gene3D" id="3.30.2070.10">
    <property type="entry name" value="Formate dehydrogenase/DMSO reductase"/>
    <property type="match status" value="1"/>
</dbReference>
<dbReference type="RefSeq" id="WP_144305633.1">
    <property type="nucleotide sequence ID" value="NZ_QMIF01000007.1"/>
</dbReference>
<dbReference type="InterPro" id="IPR050612">
    <property type="entry name" value="Prok_Mopterin_Oxidored"/>
</dbReference>
<dbReference type="CDD" id="cd02775">
    <property type="entry name" value="MopB_CT"/>
    <property type="match status" value="1"/>
</dbReference>
<dbReference type="PROSITE" id="PS51669">
    <property type="entry name" value="4FE4S_MOW_BIS_MGD"/>
    <property type="match status" value="1"/>
</dbReference>
<dbReference type="PANTHER" id="PTHR43742">
    <property type="entry name" value="TRIMETHYLAMINE-N-OXIDE REDUCTASE"/>
    <property type="match status" value="1"/>
</dbReference>
<dbReference type="Proteomes" id="UP000434052">
    <property type="component" value="Unassembled WGS sequence"/>
</dbReference>
<evidence type="ECO:0000313" key="7">
    <source>
        <dbReference type="Proteomes" id="UP000434052"/>
    </source>
</evidence>
<keyword evidence="2" id="KW-0479">Metal-binding</keyword>
<dbReference type="SMART" id="SM00926">
    <property type="entry name" value="Molybdop_Fe4S4"/>
    <property type="match status" value="1"/>
</dbReference>
<dbReference type="InterPro" id="IPR006657">
    <property type="entry name" value="MoPterin_dinucl-bd_dom"/>
</dbReference>
<dbReference type="Gene3D" id="3.40.228.10">
    <property type="entry name" value="Dimethylsulfoxide Reductase, domain 2"/>
    <property type="match status" value="1"/>
</dbReference>
<dbReference type="GO" id="GO:0043546">
    <property type="term" value="F:molybdopterin cofactor binding"/>
    <property type="evidence" value="ECO:0007669"/>
    <property type="project" value="InterPro"/>
</dbReference>
<evidence type="ECO:0000256" key="4">
    <source>
        <dbReference type="ARBA" id="ARBA00023014"/>
    </source>
</evidence>
<reference evidence="6 7" key="1">
    <citation type="submission" date="2018-06" db="EMBL/GenBank/DDBJ databases">
        <title>Complete genome of Desulfovibrio marinus P48SEP.</title>
        <authorList>
            <person name="Crispim J.S."/>
            <person name="Vidigal P.M.P."/>
            <person name="Silva L.C.F."/>
            <person name="Araujo L.C."/>
            <person name="Laguardia C.N."/>
            <person name="Dias R.S."/>
            <person name="Sousa M.P."/>
            <person name="Paula S.O."/>
            <person name="Silva C."/>
        </authorList>
    </citation>
    <scope>NUCLEOTIDE SEQUENCE [LARGE SCALE GENOMIC DNA]</scope>
    <source>
        <strain evidence="6 7">P48SEP</strain>
    </source>
</reference>
<dbReference type="Gene3D" id="3.40.50.740">
    <property type="match status" value="1"/>
</dbReference>
<dbReference type="SUPFAM" id="SSF50692">
    <property type="entry name" value="ADC-like"/>
    <property type="match status" value="1"/>
</dbReference>
<evidence type="ECO:0000259" key="5">
    <source>
        <dbReference type="PROSITE" id="PS51669"/>
    </source>
</evidence>
<dbReference type="CDD" id="cd01741">
    <property type="entry name" value="GATase1_1"/>
    <property type="match status" value="1"/>
</dbReference>
<keyword evidence="3" id="KW-0408">Iron</keyword>
<protein>
    <submittedName>
        <fullName evidence="6">Molybdopterin oxidoreductase</fullName>
    </submittedName>
</protein>
<organism evidence="6 7">
    <name type="scientific">Oceanidesulfovibrio marinus</name>
    <dbReference type="NCBI Taxonomy" id="370038"/>
    <lineage>
        <taxon>Bacteria</taxon>
        <taxon>Pseudomonadati</taxon>
        <taxon>Thermodesulfobacteriota</taxon>
        <taxon>Desulfovibrionia</taxon>
        <taxon>Desulfovibrionales</taxon>
        <taxon>Desulfovibrionaceae</taxon>
        <taxon>Oceanidesulfovibrio</taxon>
    </lineage>
</organism>
<dbReference type="SUPFAM" id="SSF52317">
    <property type="entry name" value="Class I glutamine amidotransferase-like"/>
    <property type="match status" value="1"/>
</dbReference>
<dbReference type="SUPFAM" id="SSF53706">
    <property type="entry name" value="Formate dehydrogenase/DMSO reductase, domains 1-3"/>
    <property type="match status" value="1"/>
</dbReference>
<dbReference type="OrthoDB" id="9810782at2"/>
<dbReference type="AlphaFoldDB" id="A0A6P1ZFK6"/>
<evidence type="ECO:0000256" key="2">
    <source>
        <dbReference type="ARBA" id="ARBA00022723"/>
    </source>
</evidence>
<dbReference type="Gene3D" id="3.40.50.880">
    <property type="match status" value="1"/>
</dbReference>
<dbReference type="EMBL" id="QMIF01000007">
    <property type="protein sequence ID" value="TVM33412.1"/>
    <property type="molecule type" value="Genomic_DNA"/>
</dbReference>
<dbReference type="InterPro" id="IPR009010">
    <property type="entry name" value="Asp_de-COase-like_dom_sf"/>
</dbReference>
<dbReference type="GO" id="GO:0016491">
    <property type="term" value="F:oxidoreductase activity"/>
    <property type="evidence" value="ECO:0007669"/>
    <property type="project" value="InterPro"/>
</dbReference>
<gene>
    <name evidence="6" type="ORF">DQK91_12165</name>
</gene>
<dbReference type="Pfam" id="PF04879">
    <property type="entry name" value="Molybdop_Fe4S4"/>
    <property type="match status" value="1"/>
</dbReference>
<dbReference type="Pfam" id="PF01568">
    <property type="entry name" value="Molydop_binding"/>
    <property type="match status" value="1"/>
</dbReference>
<dbReference type="Gene3D" id="2.40.40.20">
    <property type="match status" value="1"/>
</dbReference>
<dbReference type="GO" id="GO:0046872">
    <property type="term" value="F:metal ion binding"/>
    <property type="evidence" value="ECO:0007669"/>
    <property type="project" value="UniProtKB-KW"/>
</dbReference>
<dbReference type="InterPro" id="IPR006963">
    <property type="entry name" value="Mopterin_OxRdtase_4Fe-4S_dom"/>
</dbReference>
<dbReference type="GO" id="GO:0051536">
    <property type="term" value="F:iron-sulfur cluster binding"/>
    <property type="evidence" value="ECO:0007669"/>
    <property type="project" value="UniProtKB-KW"/>
</dbReference>
<evidence type="ECO:0000313" key="6">
    <source>
        <dbReference type="EMBL" id="TVM33412.1"/>
    </source>
</evidence>
<dbReference type="Pfam" id="PF00117">
    <property type="entry name" value="GATase"/>
    <property type="match status" value="1"/>
</dbReference>
<name>A0A6P1ZFK6_9BACT</name>
<dbReference type="InterPro" id="IPR044992">
    <property type="entry name" value="ChyE-like"/>
</dbReference>
<dbReference type="InterPro" id="IPR006656">
    <property type="entry name" value="Mopterin_OxRdtase"/>
</dbReference>
<comment type="caution">
    <text evidence="6">The sequence shown here is derived from an EMBL/GenBank/DDBJ whole genome shotgun (WGS) entry which is preliminary data.</text>
</comment>
<dbReference type="CDD" id="cd02766">
    <property type="entry name" value="MopB_3"/>
    <property type="match status" value="1"/>
</dbReference>